<keyword evidence="2" id="KW-1185">Reference proteome</keyword>
<sequence>MSMKKKILSVGGVFIAGVLVGSAIMYNDSFYHTVNDALGRGATQNSLASAGNVGGVEAINVSSMDLETALKAVQEQRSQLLEQQLQDQIKGVQDRNNQIAQLNTVLSKAGEIGIPAGSSPDNAINDDQTEALRKAMEEAGISTAPPTNVGQLGTIEQQVKSQIDALSNSQQMDMLRLQSLTNKRNEAFDVMTNFIKKMQESRSSIIGNMR</sequence>
<comment type="caution">
    <text evidence="1">The sequence shown here is derived from an EMBL/GenBank/DDBJ whole genome shotgun (WGS) entry which is preliminary data.</text>
</comment>
<name>A0ABV6JDS6_9BACL</name>
<dbReference type="EMBL" id="JBHLVF010000034">
    <property type="protein sequence ID" value="MFC0393614.1"/>
    <property type="molecule type" value="Genomic_DNA"/>
</dbReference>
<gene>
    <name evidence="1" type="ORF">ACFFJ8_19860</name>
</gene>
<evidence type="ECO:0008006" key="3">
    <source>
        <dbReference type="Google" id="ProtNLM"/>
    </source>
</evidence>
<evidence type="ECO:0000313" key="1">
    <source>
        <dbReference type="EMBL" id="MFC0393614.1"/>
    </source>
</evidence>
<accession>A0ABV6JDS6</accession>
<organism evidence="1 2">
    <name type="scientific">Paenibacillus mendelii</name>
    <dbReference type="NCBI Taxonomy" id="206163"/>
    <lineage>
        <taxon>Bacteria</taxon>
        <taxon>Bacillati</taxon>
        <taxon>Bacillota</taxon>
        <taxon>Bacilli</taxon>
        <taxon>Bacillales</taxon>
        <taxon>Paenibacillaceae</taxon>
        <taxon>Paenibacillus</taxon>
    </lineage>
</organism>
<evidence type="ECO:0000313" key="2">
    <source>
        <dbReference type="Proteomes" id="UP001589818"/>
    </source>
</evidence>
<protein>
    <recommendedName>
        <fullName evidence="3">Secreted protein</fullName>
    </recommendedName>
</protein>
<reference evidence="1 2" key="1">
    <citation type="submission" date="2024-09" db="EMBL/GenBank/DDBJ databases">
        <authorList>
            <person name="Sun Q."/>
            <person name="Mori K."/>
        </authorList>
    </citation>
    <scope>NUCLEOTIDE SEQUENCE [LARGE SCALE GENOMIC DNA]</scope>
    <source>
        <strain evidence="1 2">CCM 4839</strain>
    </source>
</reference>
<dbReference type="RefSeq" id="WP_256555417.1">
    <property type="nucleotide sequence ID" value="NZ_JANHOF010000008.1"/>
</dbReference>
<proteinExistence type="predicted"/>
<dbReference type="Proteomes" id="UP001589818">
    <property type="component" value="Unassembled WGS sequence"/>
</dbReference>